<accession>X1GZN5</accession>
<evidence type="ECO:0000313" key="1">
    <source>
        <dbReference type="EMBL" id="GAH38458.1"/>
    </source>
</evidence>
<dbReference type="Pfam" id="PF13384">
    <property type="entry name" value="HTH_23"/>
    <property type="match status" value="1"/>
</dbReference>
<reference evidence="1" key="1">
    <citation type="journal article" date="2014" name="Front. Microbiol.">
        <title>High frequency of phylogenetically diverse reductive dehalogenase-homologous genes in deep subseafloor sedimentary metagenomes.</title>
        <authorList>
            <person name="Kawai M."/>
            <person name="Futagami T."/>
            <person name="Toyoda A."/>
            <person name="Takaki Y."/>
            <person name="Nishi S."/>
            <person name="Hori S."/>
            <person name="Arai W."/>
            <person name="Tsubouchi T."/>
            <person name="Morono Y."/>
            <person name="Uchiyama I."/>
            <person name="Ito T."/>
            <person name="Fujiyama A."/>
            <person name="Inagaki F."/>
            <person name="Takami H."/>
        </authorList>
    </citation>
    <scope>NUCLEOTIDE SEQUENCE</scope>
    <source>
        <strain evidence="1">Expedition CK06-06</strain>
    </source>
</reference>
<organism evidence="1">
    <name type="scientific">marine sediment metagenome</name>
    <dbReference type="NCBI Taxonomy" id="412755"/>
    <lineage>
        <taxon>unclassified sequences</taxon>
        <taxon>metagenomes</taxon>
        <taxon>ecological metagenomes</taxon>
    </lineage>
</organism>
<dbReference type="EMBL" id="BARU01010880">
    <property type="protein sequence ID" value="GAH38458.1"/>
    <property type="molecule type" value="Genomic_DNA"/>
</dbReference>
<dbReference type="Gene3D" id="1.10.10.10">
    <property type="entry name" value="Winged helix-like DNA-binding domain superfamily/Winged helix DNA-binding domain"/>
    <property type="match status" value="1"/>
</dbReference>
<name>X1GZN5_9ZZZZ</name>
<proteinExistence type="predicted"/>
<evidence type="ECO:0008006" key="2">
    <source>
        <dbReference type="Google" id="ProtNLM"/>
    </source>
</evidence>
<dbReference type="AlphaFoldDB" id="X1GZN5"/>
<comment type="caution">
    <text evidence="1">The sequence shown here is derived from an EMBL/GenBank/DDBJ whole genome shotgun (WGS) entry which is preliminary data.</text>
</comment>
<gene>
    <name evidence="1" type="ORF">S03H2_20608</name>
</gene>
<protein>
    <recommendedName>
        <fullName evidence="2">Transposase IS30-like HTH domain-containing protein</fullName>
    </recommendedName>
</protein>
<dbReference type="InterPro" id="IPR036388">
    <property type="entry name" value="WH-like_DNA-bd_sf"/>
</dbReference>
<sequence length="55" mass="6355">MGRWESKENMAQRRQRVAQLKAQGLSHSKIAARLGITTGTSERDYKVYKMEAKRC</sequence>